<accession>A0A433RQF4</accession>
<feature type="transmembrane region" description="Helical" evidence="1">
    <location>
        <begin position="28"/>
        <end position="48"/>
    </location>
</feature>
<evidence type="ECO:0000313" key="2">
    <source>
        <dbReference type="EMBL" id="RUS53027.1"/>
    </source>
</evidence>
<reference evidence="2 3" key="1">
    <citation type="submission" date="2014-11" db="EMBL/GenBank/DDBJ databases">
        <title>Genome sequence and analysis of novel Kurthia sp.</title>
        <authorList>
            <person name="Lawson J.N."/>
            <person name="Gonzalez J.E."/>
            <person name="Rinauldi L."/>
            <person name="Xuan Z."/>
            <person name="Firman A."/>
            <person name="Shaddox L."/>
            <person name="Trudeau A."/>
            <person name="Shah S."/>
            <person name="Reiman D."/>
        </authorList>
    </citation>
    <scope>NUCLEOTIDE SEQUENCE [LARGE SCALE GENOMIC DNA]</scope>
    <source>
        <strain evidence="2 3">3B1D</strain>
    </source>
</reference>
<protein>
    <submittedName>
        <fullName evidence="2">Uncharacterized protein</fullName>
    </submittedName>
</protein>
<organism evidence="2 3">
    <name type="scientific">Candidatus Kurthia intestinigallinarum</name>
    <dbReference type="NCBI Taxonomy" id="1562256"/>
    <lineage>
        <taxon>Bacteria</taxon>
        <taxon>Bacillati</taxon>
        <taxon>Bacillota</taxon>
        <taxon>Bacilli</taxon>
        <taxon>Bacillales</taxon>
        <taxon>Caryophanaceae</taxon>
        <taxon>Kurthia</taxon>
    </lineage>
</organism>
<feature type="transmembrane region" description="Helical" evidence="1">
    <location>
        <begin position="92"/>
        <end position="108"/>
    </location>
</feature>
<name>A0A433RQF4_9BACL</name>
<dbReference type="AlphaFoldDB" id="A0A433RQF4"/>
<comment type="caution">
    <text evidence="2">The sequence shown here is derived from an EMBL/GenBank/DDBJ whole genome shotgun (WGS) entry which is preliminary data.</text>
</comment>
<keyword evidence="1" id="KW-0472">Membrane</keyword>
<sequence length="121" mass="13843">MEKYTAILAYLLFIFILYLDFFKEGVSLFLPLIILVALVIVSTVLARNEKFAWKISKSKFAFLSIVEATILMLLTIAFYWMGGRSQHGINPTGYAVWIVYVISLFQAFKEMKKAKKSAQTT</sequence>
<dbReference type="OrthoDB" id="2456659at2"/>
<keyword evidence="1" id="KW-1133">Transmembrane helix</keyword>
<evidence type="ECO:0000313" key="3">
    <source>
        <dbReference type="Proteomes" id="UP000288623"/>
    </source>
</evidence>
<dbReference type="EMBL" id="JTFC01000041">
    <property type="protein sequence ID" value="RUS53027.1"/>
    <property type="molecule type" value="Genomic_DNA"/>
</dbReference>
<feature type="transmembrane region" description="Helical" evidence="1">
    <location>
        <begin position="7"/>
        <end position="22"/>
    </location>
</feature>
<keyword evidence="3" id="KW-1185">Reference proteome</keyword>
<proteinExistence type="predicted"/>
<feature type="transmembrane region" description="Helical" evidence="1">
    <location>
        <begin position="60"/>
        <end position="80"/>
    </location>
</feature>
<gene>
    <name evidence="2" type="ORF">QI30_15835</name>
</gene>
<keyword evidence="1" id="KW-0812">Transmembrane</keyword>
<evidence type="ECO:0000256" key="1">
    <source>
        <dbReference type="SAM" id="Phobius"/>
    </source>
</evidence>
<dbReference type="Proteomes" id="UP000288623">
    <property type="component" value="Unassembled WGS sequence"/>
</dbReference>
<dbReference type="RefSeq" id="WP_126991571.1">
    <property type="nucleotide sequence ID" value="NZ_JTFC01000041.1"/>
</dbReference>